<accession>Q21R76</accession>
<dbReference type="eggNOG" id="COG4335">
    <property type="taxonomic scope" value="Bacteria"/>
</dbReference>
<protein>
    <submittedName>
        <fullName evidence="1">Putative DNA alkylation repair enzyme</fullName>
    </submittedName>
</protein>
<sequence>MAEALKNQFGADVPRAIAAMISAVHPSFNRTAFVSDVLDGYDALALMPRGKKIAQALRRHLPDDYAHALAILLDSLDQAHGRDPGQSLASFLYLPHTQFVAEFGLAHFELSMRAQHALTQRFTAEFSIRPFIEHHPEATLRQLQAWACDPSAHVRRLVSEGTRPRLPWAPRLRRFQADPAPVLALLELLKDDPELYVRRSVANNLNDIGKDHPDVLVHTAQAWLQGASAQRAWIVGHALRSAVKRGESGALQVLGFGQTPRVSVTKVQISPRLAVTGGTVQIEFDVTNCHTSAQSVLVDFCVHYVKANGQTRAKVFKLKTLQRAPGQTAPLAKKLSLAQMSTRRHYPGLHKLDVMLNGQAQPLGAFELLQA</sequence>
<dbReference type="OrthoDB" id="9797162at2"/>
<organism evidence="1 2">
    <name type="scientific">Albidiferax ferrireducens (strain ATCC BAA-621 / DSM 15236 / T118)</name>
    <name type="common">Rhodoferax ferrireducens</name>
    <dbReference type="NCBI Taxonomy" id="338969"/>
    <lineage>
        <taxon>Bacteria</taxon>
        <taxon>Pseudomonadati</taxon>
        <taxon>Pseudomonadota</taxon>
        <taxon>Betaproteobacteria</taxon>
        <taxon>Burkholderiales</taxon>
        <taxon>Comamonadaceae</taxon>
        <taxon>Rhodoferax</taxon>
    </lineage>
</organism>
<dbReference type="HOGENOM" id="CLU_064289_0_0_4"/>
<dbReference type="InterPro" id="IPR016024">
    <property type="entry name" value="ARM-type_fold"/>
</dbReference>
<dbReference type="AlphaFoldDB" id="Q21R76"/>
<dbReference type="EMBL" id="CP000267">
    <property type="protein sequence ID" value="ABD71727.1"/>
    <property type="molecule type" value="Genomic_DNA"/>
</dbReference>
<proteinExistence type="predicted"/>
<evidence type="ECO:0000313" key="2">
    <source>
        <dbReference type="Proteomes" id="UP000008332"/>
    </source>
</evidence>
<dbReference type="Proteomes" id="UP000008332">
    <property type="component" value="Chromosome"/>
</dbReference>
<keyword evidence="2" id="KW-1185">Reference proteome</keyword>
<dbReference type="Gene3D" id="1.25.40.290">
    <property type="entry name" value="ARM repeat domains"/>
    <property type="match status" value="1"/>
</dbReference>
<name>Q21R76_ALBFT</name>
<gene>
    <name evidence="1" type="ordered locus">Rfer_4029</name>
</gene>
<reference evidence="2" key="1">
    <citation type="submission" date="2006-02" db="EMBL/GenBank/DDBJ databases">
        <title>Complete sequence of chromosome of Rhodoferax ferrireducens DSM 15236.</title>
        <authorList>
            <person name="Copeland A."/>
            <person name="Lucas S."/>
            <person name="Lapidus A."/>
            <person name="Barry K."/>
            <person name="Detter J.C."/>
            <person name="Glavina del Rio T."/>
            <person name="Hammon N."/>
            <person name="Israni S."/>
            <person name="Pitluck S."/>
            <person name="Brettin T."/>
            <person name="Bruce D."/>
            <person name="Han C."/>
            <person name="Tapia R."/>
            <person name="Gilna P."/>
            <person name="Kiss H."/>
            <person name="Schmutz J."/>
            <person name="Larimer F."/>
            <person name="Land M."/>
            <person name="Kyrpides N."/>
            <person name="Ivanova N."/>
            <person name="Richardson P."/>
        </authorList>
    </citation>
    <scope>NUCLEOTIDE SEQUENCE [LARGE SCALE GENOMIC DNA]</scope>
    <source>
        <strain evidence="2">ATCC BAA-621 / DSM 15236 / T118</strain>
    </source>
</reference>
<dbReference type="KEGG" id="rfr:Rfer_4029"/>
<dbReference type="RefSeq" id="WP_011466289.1">
    <property type="nucleotide sequence ID" value="NC_007908.1"/>
</dbReference>
<dbReference type="SUPFAM" id="SSF48371">
    <property type="entry name" value="ARM repeat"/>
    <property type="match status" value="1"/>
</dbReference>
<evidence type="ECO:0000313" key="1">
    <source>
        <dbReference type="EMBL" id="ABD71727.1"/>
    </source>
</evidence>